<sequence length="425" mass="46209">MEEEAALALLQRRAVGTGEGSSLRLVLAVSRHSIKSMIKDYKGLGLSNKSIDQAYGAENSDATPHGLLFATQLGQHYRKQYLEALSLDGKSCEEIGSAVKVYADEDDRDRESGNRWLAGFAPGCELKSHSGEVEHSVLQEGKILLPGCEYASEQEVKGLIGGDFHAWAVANFGAEMDELQEIFGCCAPSLCPGAGKCQLKDVPNKWTGGYWDTWTGGLQYAGWMAATLQTQYVNNNTVLGNASPETIERLYKVTEGIWRTYKNPINANRFGGTLPAYLAATLQSAALGKAVLPESAVLPGQAEAKFQWFMGHDVNVALLAELLQLSLQTPSYPPGTSSIFLGALLFELHAQGEEETFTVRIFQEAPTTTQLRLLEAKPVRSQISLPGCSRPLDCPLAEFLRMVAERVQGRCVAADLAKFLEAALF</sequence>
<name>A0A812PSS8_9DINO</name>
<dbReference type="Pfam" id="PF00328">
    <property type="entry name" value="His_Phos_2"/>
    <property type="match status" value="1"/>
</dbReference>
<dbReference type="EMBL" id="CAJNDS010002210">
    <property type="protein sequence ID" value="CAE7374370.1"/>
    <property type="molecule type" value="Genomic_DNA"/>
</dbReference>
<dbReference type="Proteomes" id="UP000604046">
    <property type="component" value="Unassembled WGS sequence"/>
</dbReference>
<dbReference type="SUPFAM" id="SSF53254">
    <property type="entry name" value="Phosphoglycerate mutase-like"/>
    <property type="match status" value="1"/>
</dbReference>
<comment type="caution">
    <text evidence="1">The sequence shown here is derived from an EMBL/GenBank/DDBJ whole genome shotgun (WGS) entry which is preliminary data.</text>
</comment>
<gene>
    <name evidence="1" type="ORF">SNAT2548_LOCUS20453</name>
</gene>
<protein>
    <submittedName>
        <fullName evidence="1">Uncharacterized protein</fullName>
    </submittedName>
</protein>
<dbReference type="InterPro" id="IPR000560">
    <property type="entry name" value="His_Pase_clade-2"/>
</dbReference>
<dbReference type="Gene3D" id="3.40.50.1240">
    <property type="entry name" value="Phosphoglycerate mutase-like"/>
    <property type="match status" value="1"/>
</dbReference>
<keyword evidence="2" id="KW-1185">Reference proteome</keyword>
<organism evidence="1 2">
    <name type="scientific">Symbiodinium natans</name>
    <dbReference type="NCBI Taxonomy" id="878477"/>
    <lineage>
        <taxon>Eukaryota</taxon>
        <taxon>Sar</taxon>
        <taxon>Alveolata</taxon>
        <taxon>Dinophyceae</taxon>
        <taxon>Suessiales</taxon>
        <taxon>Symbiodiniaceae</taxon>
        <taxon>Symbiodinium</taxon>
    </lineage>
</organism>
<reference evidence="1" key="1">
    <citation type="submission" date="2021-02" db="EMBL/GenBank/DDBJ databases">
        <authorList>
            <person name="Dougan E. K."/>
            <person name="Rhodes N."/>
            <person name="Thang M."/>
            <person name="Chan C."/>
        </authorList>
    </citation>
    <scope>NUCLEOTIDE SEQUENCE</scope>
</reference>
<dbReference type="InterPro" id="IPR029033">
    <property type="entry name" value="His_PPase_superfam"/>
</dbReference>
<evidence type="ECO:0000313" key="2">
    <source>
        <dbReference type="Proteomes" id="UP000604046"/>
    </source>
</evidence>
<evidence type="ECO:0000313" key="1">
    <source>
        <dbReference type="EMBL" id="CAE7374370.1"/>
    </source>
</evidence>
<accession>A0A812PSS8</accession>
<dbReference type="AlphaFoldDB" id="A0A812PSS8"/>
<proteinExistence type="predicted"/>